<dbReference type="InterPro" id="IPR009543">
    <property type="entry name" value="VPS13_VAB"/>
</dbReference>
<name>A0A5M3N7A2_CONPW</name>
<organism evidence="8 9">
    <name type="scientific">Coniophora puteana (strain RWD-64-598)</name>
    <name type="common">Brown rot fungus</name>
    <dbReference type="NCBI Taxonomy" id="741705"/>
    <lineage>
        <taxon>Eukaryota</taxon>
        <taxon>Fungi</taxon>
        <taxon>Dikarya</taxon>
        <taxon>Basidiomycota</taxon>
        <taxon>Agaricomycotina</taxon>
        <taxon>Agaricomycetes</taxon>
        <taxon>Agaricomycetidae</taxon>
        <taxon>Boletales</taxon>
        <taxon>Coniophorineae</taxon>
        <taxon>Coniophoraceae</taxon>
        <taxon>Coniophora</taxon>
    </lineage>
</organism>
<evidence type="ECO:0000256" key="1">
    <source>
        <dbReference type="ARBA" id="ARBA00006545"/>
    </source>
</evidence>
<feature type="domain" description="Chorein N-terminal" evidence="5">
    <location>
        <begin position="12"/>
        <end position="818"/>
    </location>
</feature>
<evidence type="ECO:0000256" key="2">
    <source>
        <dbReference type="ARBA" id="ARBA00022448"/>
    </source>
</evidence>
<dbReference type="PANTHER" id="PTHR16166">
    <property type="entry name" value="VACUOLAR PROTEIN SORTING-ASSOCIATED PROTEIN VPS13"/>
    <property type="match status" value="1"/>
</dbReference>
<sequence length="3111" mass="348977">MWWLDPGKEVLNVVFNRILAPYIENLDMNQVNYGIGQGQLTLRNLRLKKGALDKFRLPVDVLEGYLGTFTLSLHWMNLGNQPVEVMIEDVYLLVVPSPQTQTDPEEEEQRAQAAKAERLESAELLHMRGRADASETSPQNEGLWSSLTAKIINNLQITVKNIHIRYEDKLSVPGHPFAAGVTLASFTAVSVNEKWQPAFIESSAGAIHKLANLESLAVYFDTDSESMAGLPRSQSLEVFSALISGNAGRADHQFILQPVSGEGRIIVNHKLDESTPHYDIQLFFDEIGVALDDDQYRDAISLVDMYHVFIRQHQYQKYRPTEQELEENRPRALLRFAGKAIMDGVHEQRRKWTWAYFAERRDDRNEYVELFEKKVMNTLQDPYARRLSELEKKLSYEDIRFYRSIARSRLRKDAALRKKLEEERQQQQQQQQQQQPRGWTSWLWGSSQTDQQQDPAFGGPMTDEQRKELYEALDYDEKSAIADSFEAPRDALKMRAVAELRKGTLALRKDPRGTPIEIISTVFDSFRAEFVQRPDNFESSISLGGFSVFDGTTKDTLYSQIVRVKDPSEATTNRHDSNDPFFFVKFESNPLDERADTALTARMRHMEIIYHRGYVEAVWKFFKPPPSQLESVEALLSAASQTLEGLRKETRAGLEYALQKHKTVDLQVDLNAPIIIIPENITTNVCQHLVIDAGHISVESKLVDKEAIRAIQAKRNQQYGEEDYKRLESLMYDKMILRLEAAQFVLGGDLQSCKEAITSQRSDSLHLLERINVDFEVQNSIVPTALNLARFKVSGKLPALRVNISDIKYKSLMRIIDVAIPHFDDDVQSSPPHGQLPGIAIPFALSSGLFGPLRSEYTIEEEETSKEDTTLSRENTLFEETNNALEHPEIKQHTFDLNFEVERLKGVISKSNGNRTEKIIGDVTFEHFRLTCCLMKYNMDVGVKLRSLAMNLVQDGGYPLQFISSEDSGDNKDLMNIAYTRVQSNSPEYLPVFEGIDQNVDIKLSTFVFRAAPAPVIALYDFIMTTFVPQATEADSTSTDASSNSKVVSPNSNDKTQTASSGSIRVALKLDSVKILLMNDIDSIATLSLTTADVLVLLHGPGMQIAGRLGNLSLADDRSTEVADTDFKRILTIEGQNFAEFRYQTYDPNAESYTGVNSSVSLNAGSLKLHYLEKPLHDIYTFVTKLAKLKGLYDAARQAAVQRASEIDLMKFDITIKTPIVVFPSDPLRSRDALTLRLGEISAQNSFEDTSSKIQSSLRGIQLVSTLYYDEASSTLTMIDDIAITADVIQQNSANHVPNSLLPDVQVLVNISDVKMYLTQVQYGLLMDISKSIPKVLSGAPEGEHQIESSISPATSSHARALTEEEQEIHVSLEPELRAQQKDIWATVDVLVSVKTIKLHLYDSQATTESSLKEHGIARFALNDNTLRYKSMSDTSSEAQVVLKSFTMSNTRPGSSKFREIIPAAQHARNQFMILYSAAGSTSGSSLAIVTVDSPHVLFAVEPVFALLDFFTAGISSSTPEETEKKEYNNVDSRSSRGQQTQLDFRFDLHDVSVSILEDEANPNSQAIRLYIDQILLSQQGIMALSVNQLGLSLIQMGVETDTVRLLDNVDITFTLDSRTSKREQMTSMEMTAKPIIIRASYRDIMLISTIVTKAANLYAKFQGGSSRASTTSASSVKSTMTDSAPSRPPHSTYKHSQDYMIGSARVVMSKEQMSASFDGFRLILIGDMHEQPMLHLKLSPFTIKAVDWSSELQANSSLSLQISYWNLTNSHWEPLIDPWAFALSLARDPTSGEVKSSLSSRERLDLNLSTTFAELAWTTSQMWGKEGHRVLKNARGAYAPYRIRNRTGSTISVWIDDESNHSLKDSSSVKITNSQSIEWRFDDWKTMREHVTSGEHSIGVQLVGKSWEAIRGVPVDREGEYTFSLRPRLEKYTDRLLCSVKLENNVKIVTLRSTYLVENLTFYPLEVMLVDHTGHPVYSVEKIAPGQDYSLPIEAVAENRIRLQPDQGFGYRWCSSLRMEDLLAKRNLTINCPHNDPQEAPFRFQAWVQIDESDLNTRKSPRIKLKLRAPIELENLLPYNLQYRIYDKDANQNWKSYLRKGGVMPVHSVELGHLVLLNVEVQDTVFKPSDFAIINTDRSSDFDIENRLSLRDPNDRKLDLKLNYVRQPDSGGAFKVQIYSPYLVVNKTGLPFSVRAARSNRASSPQDVAGETKTDVLRQPTPFMLSHRSENGLAFVFRVGDSAWSNVFSLEAPAAESAMVIPSQRQKTEEYHFGLSWSEGYGKYKLTKVITISPRFFIKNNLGEPISVREHGVGPQSRFVVGAGERSPLQITRIGRERLLTIAYPGLNSAWSPPINIEDIGSVHFRLSNTNDQNDAQIIRANVQIDGSTIFVSFQKAEGAPFVIENSSDFSFSFCQTDSGRDDSNATRPGMPWYRLDPHSQIQYTWDMPAAREKKLLLTTGESRRVVDIMEIGVLLPFRFRERQRTRVASLDVRADGHKQVLRITHYVAENSVYKPKRQSTGSLARSDTFASSEAFEAVTEDSTPTLNIQLDLAGIGVSLINRRMLEVAYISVTALKFEYSTSPAAQAITFACNSLQIDNQLHDALYPVVLQPSPISKEVRGVAALPTIQASVIWLNDQEHGVLFVKYCSILLQALTIETDEDLLFAIYDLTQIKGLSWEEDTEDVLIRHPNEVPEPQATIASGSEIYFEVLELQPILLSLSFMRTERVSSEDKLSIRNPLAVVVNALTMTLGNINDAPLELNALAIKDMRLTFPELQTRVMLHYRQDVLRQLYRILGSADFIGNPVGLFTNVSSGVADIFYAPYNGVVMHGNKELGIGIAKGAASFVKKTVFGLSDSMTKFTSSVGKGLSAATFDSEYQAQRRLTQRRNKPRHAIYGVTAGGEAFASSFVSAMEGIVTKPIQGAESEGAFGFFKGVGKGLVGAVTKPAVGVFDLASNVSEGIRNTTTVFDKPERDRVRPPRHVPSDGVLVPYSAREAQGQYMMRDLDNGAFRQESYVAHIDTPGGDNVVLLTTTKLLSFWSKKLRLDWELPLTLVQGVAVEDTGIRFTHKSGRDHDKFIFIPDKTSQAWFFGQIAAVVKAFNNRRRMDT</sequence>
<evidence type="ECO:0000259" key="5">
    <source>
        <dbReference type="Pfam" id="PF12624"/>
    </source>
</evidence>
<proteinExistence type="inferred from homology"/>
<evidence type="ECO:0000259" key="7">
    <source>
        <dbReference type="Pfam" id="PF25037"/>
    </source>
</evidence>
<feature type="region of interest" description="Disordered" evidence="4">
    <location>
        <begin position="1344"/>
        <end position="1364"/>
    </location>
</feature>
<dbReference type="Pfam" id="PF12624">
    <property type="entry name" value="VPS13_N"/>
    <property type="match status" value="1"/>
</dbReference>
<feature type="compositionally biased region" description="Polar residues" evidence="4">
    <location>
        <begin position="1348"/>
        <end position="1358"/>
    </location>
</feature>
<dbReference type="InterPro" id="IPR026847">
    <property type="entry name" value="VPS13"/>
</dbReference>
<evidence type="ECO:0000256" key="4">
    <source>
        <dbReference type="SAM" id="MobiDB-lite"/>
    </source>
</evidence>
<dbReference type="Pfam" id="PF25037">
    <property type="entry name" value="VPS13_C"/>
    <property type="match status" value="1"/>
</dbReference>
<dbReference type="KEGG" id="cput:CONPUDRAFT_86672"/>
<keyword evidence="9" id="KW-1185">Reference proteome</keyword>
<keyword evidence="3" id="KW-0445">Lipid transport</keyword>
<feature type="domain" description="Vacuolar protein sorting-associated protein 13 VPS13 adaptor binding" evidence="6">
    <location>
        <begin position="1884"/>
        <end position="2453"/>
    </location>
</feature>
<dbReference type="InterPro" id="IPR026854">
    <property type="entry name" value="VPS13_N"/>
</dbReference>
<dbReference type="PANTHER" id="PTHR16166:SF93">
    <property type="entry name" value="INTERMEMBRANE LIPID TRANSFER PROTEIN VPS13"/>
    <property type="match status" value="1"/>
</dbReference>
<feature type="compositionally biased region" description="Low complexity" evidence="4">
    <location>
        <begin position="1034"/>
        <end position="1053"/>
    </location>
</feature>
<dbReference type="GO" id="GO:0045053">
    <property type="term" value="P:protein retention in Golgi apparatus"/>
    <property type="evidence" value="ECO:0007669"/>
    <property type="project" value="TreeGrafter"/>
</dbReference>
<feature type="domain" description="Intermembrane lipid transfer protein VPS13-like C-terminal" evidence="7">
    <location>
        <begin position="2979"/>
        <end position="3086"/>
    </location>
</feature>
<dbReference type="OMA" id="SGWRPIR"/>
<dbReference type="GeneID" id="19211128"/>
<dbReference type="InterPro" id="IPR056748">
    <property type="entry name" value="VPS13-like_C"/>
</dbReference>
<keyword evidence="2" id="KW-0813">Transport</keyword>
<comment type="similarity">
    <text evidence="1">Belongs to the VPS13 family.</text>
</comment>
<feature type="region of interest" description="Disordered" evidence="4">
    <location>
        <begin position="1666"/>
        <end position="1696"/>
    </location>
</feature>
<dbReference type="OrthoDB" id="428159at2759"/>
<accession>A0A5M3N7A2</accession>
<dbReference type="GO" id="GO:0045324">
    <property type="term" value="P:late endosome to vacuole transport"/>
    <property type="evidence" value="ECO:0007669"/>
    <property type="project" value="TreeGrafter"/>
</dbReference>
<evidence type="ECO:0000313" key="9">
    <source>
        <dbReference type="Proteomes" id="UP000053558"/>
    </source>
</evidence>
<evidence type="ECO:0000256" key="3">
    <source>
        <dbReference type="ARBA" id="ARBA00023055"/>
    </source>
</evidence>
<reference evidence="9" key="1">
    <citation type="journal article" date="2012" name="Science">
        <title>The Paleozoic origin of enzymatic lignin decomposition reconstructed from 31 fungal genomes.</title>
        <authorList>
            <person name="Floudas D."/>
            <person name="Binder M."/>
            <person name="Riley R."/>
            <person name="Barry K."/>
            <person name="Blanchette R.A."/>
            <person name="Henrissat B."/>
            <person name="Martinez A.T."/>
            <person name="Otillar R."/>
            <person name="Spatafora J.W."/>
            <person name="Yadav J.S."/>
            <person name="Aerts A."/>
            <person name="Benoit I."/>
            <person name="Boyd A."/>
            <person name="Carlson A."/>
            <person name="Copeland A."/>
            <person name="Coutinho P.M."/>
            <person name="de Vries R.P."/>
            <person name="Ferreira P."/>
            <person name="Findley K."/>
            <person name="Foster B."/>
            <person name="Gaskell J."/>
            <person name="Glotzer D."/>
            <person name="Gorecki P."/>
            <person name="Heitman J."/>
            <person name="Hesse C."/>
            <person name="Hori C."/>
            <person name="Igarashi K."/>
            <person name="Jurgens J.A."/>
            <person name="Kallen N."/>
            <person name="Kersten P."/>
            <person name="Kohler A."/>
            <person name="Kuees U."/>
            <person name="Kumar T.K.A."/>
            <person name="Kuo A."/>
            <person name="LaButti K."/>
            <person name="Larrondo L.F."/>
            <person name="Lindquist E."/>
            <person name="Ling A."/>
            <person name="Lombard V."/>
            <person name="Lucas S."/>
            <person name="Lundell T."/>
            <person name="Martin R."/>
            <person name="McLaughlin D.J."/>
            <person name="Morgenstern I."/>
            <person name="Morin E."/>
            <person name="Murat C."/>
            <person name="Nagy L.G."/>
            <person name="Nolan M."/>
            <person name="Ohm R.A."/>
            <person name="Patyshakuliyeva A."/>
            <person name="Rokas A."/>
            <person name="Ruiz-Duenas F.J."/>
            <person name="Sabat G."/>
            <person name="Salamov A."/>
            <person name="Samejima M."/>
            <person name="Schmutz J."/>
            <person name="Slot J.C."/>
            <person name="St John F."/>
            <person name="Stenlid J."/>
            <person name="Sun H."/>
            <person name="Sun S."/>
            <person name="Syed K."/>
            <person name="Tsang A."/>
            <person name="Wiebenga A."/>
            <person name="Young D."/>
            <person name="Pisabarro A."/>
            <person name="Eastwood D.C."/>
            <person name="Martin F."/>
            <person name="Cullen D."/>
            <person name="Grigoriev I.V."/>
            <person name="Hibbett D.S."/>
        </authorList>
    </citation>
    <scope>NUCLEOTIDE SEQUENCE [LARGE SCALE GENOMIC DNA]</scope>
    <source>
        <strain evidence="9">RWD-64-598 SS2</strain>
    </source>
</reference>
<dbReference type="GO" id="GO:0006623">
    <property type="term" value="P:protein targeting to vacuole"/>
    <property type="evidence" value="ECO:0007669"/>
    <property type="project" value="TreeGrafter"/>
</dbReference>
<feature type="compositionally biased region" description="Low complexity" evidence="4">
    <location>
        <begin position="1666"/>
        <end position="1682"/>
    </location>
</feature>
<dbReference type="EMBL" id="JH711573">
    <property type="protein sequence ID" value="EIW86715.1"/>
    <property type="molecule type" value="Genomic_DNA"/>
</dbReference>
<gene>
    <name evidence="8" type="ORF">CONPUDRAFT_86672</name>
</gene>
<evidence type="ECO:0000313" key="8">
    <source>
        <dbReference type="EMBL" id="EIW86715.1"/>
    </source>
</evidence>
<protein>
    <submittedName>
        <fullName evidence="8">Vacuolar protein sorting-associated protein 13</fullName>
    </submittedName>
</protein>
<dbReference type="GO" id="GO:0006869">
    <property type="term" value="P:lipid transport"/>
    <property type="evidence" value="ECO:0007669"/>
    <property type="project" value="UniProtKB-KW"/>
</dbReference>
<dbReference type="RefSeq" id="XP_007763409.1">
    <property type="nucleotide sequence ID" value="XM_007765219.1"/>
</dbReference>
<comment type="caution">
    <text evidence="8">The sequence shown here is derived from an EMBL/GenBank/DDBJ whole genome shotgun (WGS) entry which is preliminary data.</text>
</comment>
<dbReference type="Pfam" id="PF25036">
    <property type="entry name" value="VPS13_VAB"/>
    <property type="match status" value="1"/>
</dbReference>
<dbReference type="GO" id="GO:0007005">
    <property type="term" value="P:mitochondrion organization"/>
    <property type="evidence" value="ECO:0007669"/>
    <property type="project" value="TreeGrafter"/>
</dbReference>
<feature type="region of interest" description="Disordered" evidence="4">
    <location>
        <begin position="1034"/>
        <end position="1058"/>
    </location>
</feature>
<dbReference type="Proteomes" id="UP000053558">
    <property type="component" value="Unassembled WGS sequence"/>
</dbReference>
<evidence type="ECO:0000259" key="6">
    <source>
        <dbReference type="Pfam" id="PF25036"/>
    </source>
</evidence>